<evidence type="ECO:0000313" key="2">
    <source>
        <dbReference type="Proteomes" id="UP000194236"/>
    </source>
</evidence>
<comment type="caution">
    <text evidence="1">The sequence shown here is derived from an EMBL/GenBank/DDBJ whole genome shotgun (WGS) entry which is preliminary data.</text>
</comment>
<organism evidence="1 2">
    <name type="scientific">Euroglyphus maynei</name>
    <name type="common">Mayne's house dust mite</name>
    <dbReference type="NCBI Taxonomy" id="6958"/>
    <lineage>
        <taxon>Eukaryota</taxon>
        <taxon>Metazoa</taxon>
        <taxon>Ecdysozoa</taxon>
        <taxon>Arthropoda</taxon>
        <taxon>Chelicerata</taxon>
        <taxon>Arachnida</taxon>
        <taxon>Acari</taxon>
        <taxon>Acariformes</taxon>
        <taxon>Sarcoptiformes</taxon>
        <taxon>Astigmata</taxon>
        <taxon>Psoroptidia</taxon>
        <taxon>Analgoidea</taxon>
        <taxon>Pyroglyphidae</taxon>
        <taxon>Pyroglyphinae</taxon>
        <taxon>Euroglyphus</taxon>
    </lineage>
</organism>
<sequence>MAPDYIFYRDPMWLNCSVIDLDYNQIYSIKWFKDNDEMYRFITADETTPRTFYDTPGIVIDNVVLDEHIRSLSSPFFILYSNLIALCKHACCTLYTQTYYVIRVKSQILT</sequence>
<evidence type="ECO:0008006" key="3">
    <source>
        <dbReference type="Google" id="ProtNLM"/>
    </source>
</evidence>
<gene>
    <name evidence="1" type="ORF">BLA29_009480</name>
</gene>
<evidence type="ECO:0000313" key="1">
    <source>
        <dbReference type="EMBL" id="OTF75456.1"/>
    </source>
</evidence>
<protein>
    <recommendedName>
        <fullName evidence="3">Beat protein-like protein</fullName>
    </recommendedName>
</protein>
<name>A0A1Y3B778_EURMA</name>
<dbReference type="Proteomes" id="UP000194236">
    <property type="component" value="Unassembled WGS sequence"/>
</dbReference>
<dbReference type="OrthoDB" id="6343941at2759"/>
<reference evidence="1 2" key="1">
    <citation type="submission" date="2017-03" db="EMBL/GenBank/DDBJ databases">
        <title>Genome Survey of Euroglyphus maynei.</title>
        <authorList>
            <person name="Arlian L.G."/>
            <person name="Morgan M.S."/>
            <person name="Rider S.D."/>
        </authorList>
    </citation>
    <scope>NUCLEOTIDE SEQUENCE [LARGE SCALE GENOMIC DNA]</scope>
    <source>
        <strain evidence="1">Arlian Lab</strain>
        <tissue evidence="1">Whole body</tissue>
    </source>
</reference>
<dbReference type="AlphaFoldDB" id="A0A1Y3B778"/>
<dbReference type="EMBL" id="MUJZ01041912">
    <property type="protein sequence ID" value="OTF75456.1"/>
    <property type="molecule type" value="Genomic_DNA"/>
</dbReference>
<proteinExistence type="predicted"/>
<keyword evidence="2" id="KW-1185">Reference proteome</keyword>
<accession>A0A1Y3B778</accession>